<feature type="active site" description="Proton donor/acceptor" evidence="9">
    <location>
        <position position="241"/>
    </location>
</feature>
<reference evidence="11" key="1">
    <citation type="submission" date="2016-10" db="EMBL/GenBank/DDBJ databases">
        <authorList>
            <person name="Varghese N."/>
            <person name="Submissions S."/>
        </authorList>
    </citation>
    <scope>NUCLEOTIDE SEQUENCE [LARGE SCALE GENOMIC DNA]</scope>
    <source>
        <strain evidence="11">DSM 3695</strain>
    </source>
</reference>
<feature type="site" description="Transition state stabilizer" evidence="9">
    <location>
        <position position="149"/>
    </location>
</feature>
<dbReference type="InterPro" id="IPR000755">
    <property type="entry name" value="A_A_dipeptidase"/>
</dbReference>
<gene>
    <name evidence="10" type="ORF">SAMN04488122_2066</name>
</gene>
<evidence type="ECO:0000256" key="6">
    <source>
        <dbReference type="ARBA" id="ARBA00022997"/>
    </source>
</evidence>
<evidence type="ECO:0000256" key="5">
    <source>
        <dbReference type="ARBA" id="ARBA00022833"/>
    </source>
</evidence>
<sequence length="260" mass="30171">MIAIVFSLYFILSCLIFAKFNNQAQIRGFFCNFKRMRRMLLLTLLWAISARAAAQKIPVNKYGLPVLTTRQQYDQLVKADSNQQLVNLEHYIPGIQKDVRYATTNNFTKQQLYTRTDIYLRLPAAKALKAVQTALRKKGYGLLIYDAYRPYHVTEAMFKIVPNDLYAADPRKGSGHNRGVAIDLSMVDLKTNKPVAMPTDFDDFTRKAHQNYMPSDPVIAANRKILRDAMFQHGFKGSSTEWWHFYLPDYKKYPLMDIFF</sequence>
<keyword evidence="2 9" id="KW-0645">Protease</keyword>
<dbReference type="GO" id="GO:0006508">
    <property type="term" value="P:proteolysis"/>
    <property type="evidence" value="ECO:0007669"/>
    <property type="project" value="UniProtKB-KW"/>
</dbReference>
<evidence type="ECO:0000256" key="9">
    <source>
        <dbReference type="HAMAP-Rule" id="MF_01924"/>
    </source>
</evidence>
<dbReference type="GO" id="GO:0071555">
    <property type="term" value="P:cell wall organization"/>
    <property type="evidence" value="ECO:0007669"/>
    <property type="project" value="UniProtKB-KW"/>
</dbReference>
<comment type="cofactor">
    <cofactor evidence="9">
        <name>Zn(2+)</name>
        <dbReference type="ChEBI" id="CHEBI:29105"/>
    </cofactor>
    <text evidence="9">Binds 1 zinc ion per subunit.</text>
</comment>
<dbReference type="STRING" id="29529.SAMN04488122_2066"/>
<dbReference type="AlphaFoldDB" id="A0A1I0R1N2"/>
<dbReference type="GO" id="GO:0008237">
    <property type="term" value="F:metallopeptidase activity"/>
    <property type="evidence" value="ECO:0007669"/>
    <property type="project" value="UniProtKB-KW"/>
</dbReference>
<feature type="binding site" evidence="9">
    <location>
        <position position="183"/>
    </location>
    <ligand>
        <name>Zn(2+)</name>
        <dbReference type="ChEBI" id="CHEBI:29105"/>
        <note>catalytic</note>
    </ligand>
</feature>
<dbReference type="CDD" id="cd14840">
    <property type="entry name" value="D-Ala-D-Ala_dipeptidase_Aad"/>
    <property type="match status" value="1"/>
</dbReference>
<keyword evidence="11" id="KW-1185">Reference proteome</keyword>
<proteinExistence type="inferred from homology"/>
<evidence type="ECO:0000313" key="11">
    <source>
        <dbReference type="Proteomes" id="UP000199310"/>
    </source>
</evidence>
<comment type="similarity">
    <text evidence="9">Belongs to the peptidase M15D family.</text>
</comment>
<dbReference type="Proteomes" id="UP000199310">
    <property type="component" value="Unassembled WGS sequence"/>
</dbReference>
<dbReference type="SUPFAM" id="SSF55166">
    <property type="entry name" value="Hedgehog/DD-peptidase"/>
    <property type="match status" value="1"/>
</dbReference>
<dbReference type="Gene3D" id="3.30.1380.10">
    <property type="match status" value="1"/>
</dbReference>
<evidence type="ECO:0000256" key="3">
    <source>
        <dbReference type="ARBA" id="ARBA00022723"/>
    </source>
</evidence>
<keyword evidence="7 9" id="KW-0482">Metalloprotease</keyword>
<protein>
    <recommendedName>
        <fullName evidence="9">D-alanyl-D-alanine dipeptidase</fullName>
        <shortName evidence="9">D-Ala-D-Ala dipeptidase</shortName>
        <ecNumber evidence="9">3.4.13.22</ecNumber>
    </recommendedName>
</protein>
<dbReference type="EC" id="3.4.13.22" evidence="9"/>
<keyword evidence="6 9" id="KW-0224">Dipeptidase</keyword>
<dbReference type="InterPro" id="IPR009045">
    <property type="entry name" value="Zn_M74/Hedgehog-like"/>
</dbReference>
<organism evidence="10 11">
    <name type="scientific">Chitinophaga arvensicola</name>
    <dbReference type="NCBI Taxonomy" id="29529"/>
    <lineage>
        <taxon>Bacteria</taxon>
        <taxon>Pseudomonadati</taxon>
        <taxon>Bacteroidota</taxon>
        <taxon>Chitinophagia</taxon>
        <taxon>Chitinophagales</taxon>
        <taxon>Chitinophagaceae</taxon>
        <taxon>Chitinophaga</taxon>
    </lineage>
</organism>
<evidence type="ECO:0000256" key="2">
    <source>
        <dbReference type="ARBA" id="ARBA00022670"/>
    </source>
</evidence>
<dbReference type="GO" id="GO:0008270">
    <property type="term" value="F:zinc ion binding"/>
    <property type="evidence" value="ECO:0007669"/>
    <property type="project" value="UniProtKB-UniRule"/>
</dbReference>
<comment type="catalytic activity">
    <reaction evidence="1 9">
        <text>D-alanyl-D-alanine + H2O = 2 D-alanine</text>
        <dbReference type="Rhea" id="RHEA:20661"/>
        <dbReference type="ChEBI" id="CHEBI:15377"/>
        <dbReference type="ChEBI" id="CHEBI:57416"/>
        <dbReference type="ChEBI" id="CHEBI:57822"/>
        <dbReference type="EC" id="3.4.13.22"/>
    </reaction>
</comment>
<dbReference type="GO" id="GO:0160237">
    <property type="term" value="F:D-Ala-D-Ala dipeptidase activity"/>
    <property type="evidence" value="ECO:0007669"/>
    <property type="project" value="UniProtKB-EC"/>
</dbReference>
<dbReference type="HAMAP" id="MF_01924">
    <property type="entry name" value="A_A_dipeptidase"/>
    <property type="match status" value="1"/>
</dbReference>
<dbReference type="Pfam" id="PF01427">
    <property type="entry name" value="Peptidase_M15"/>
    <property type="match status" value="1"/>
</dbReference>
<name>A0A1I0R1N2_9BACT</name>
<keyword evidence="3 9" id="KW-0479">Metal-binding</keyword>
<dbReference type="PANTHER" id="PTHR43126">
    <property type="entry name" value="D-ALANYL-D-ALANINE DIPEPTIDASE"/>
    <property type="match status" value="1"/>
</dbReference>
<dbReference type="EMBL" id="FOJG01000001">
    <property type="protein sequence ID" value="SEW34148.1"/>
    <property type="molecule type" value="Genomic_DNA"/>
</dbReference>
<evidence type="ECO:0000313" key="10">
    <source>
        <dbReference type="EMBL" id="SEW34148.1"/>
    </source>
</evidence>
<comment type="function">
    <text evidence="9">Catalyzes hydrolysis of the D-alanyl-D-alanine dipeptide.</text>
</comment>
<keyword evidence="5 9" id="KW-0862">Zinc</keyword>
<keyword evidence="4 9" id="KW-0378">Hydrolase</keyword>
<evidence type="ECO:0000256" key="1">
    <source>
        <dbReference type="ARBA" id="ARBA00001362"/>
    </source>
</evidence>
<keyword evidence="8" id="KW-0961">Cell wall biogenesis/degradation</keyword>
<evidence type="ECO:0000256" key="8">
    <source>
        <dbReference type="ARBA" id="ARBA00023316"/>
    </source>
</evidence>
<feature type="binding site" evidence="9">
    <location>
        <position position="176"/>
    </location>
    <ligand>
        <name>Zn(2+)</name>
        <dbReference type="ChEBI" id="CHEBI:29105"/>
        <note>catalytic</note>
    </ligand>
</feature>
<dbReference type="PANTHER" id="PTHR43126:SF1">
    <property type="entry name" value="D-ALANYL-D-ALANINE DIPEPTIDASE"/>
    <property type="match status" value="1"/>
</dbReference>
<evidence type="ECO:0000256" key="4">
    <source>
        <dbReference type="ARBA" id="ARBA00022801"/>
    </source>
</evidence>
<accession>A0A1I0R1N2</accession>
<evidence type="ECO:0000256" key="7">
    <source>
        <dbReference type="ARBA" id="ARBA00023049"/>
    </source>
</evidence>
<feature type="binding site" evidence="9">
    <location>
        <position position="244"/>
    </location>
    <ligand>
        <name>Zn(2+)</name>
        <dbReference type="ChEBI" id="CHEBI:29105"/>
        <note>catalytic</note>
    </ligand>
</feature>